<proteinExistence type="predicted"/>
<feature type="domain" description="HTH cro/C1-type" evidence="1">
    <location>
        <begin position="26"/>
        <end position="81"/>
    </location>
</feature>
<reference evidence="2" key="1">
    <citation type="submission" date="2022-12" db="EMBL/GenBank/DDBJ databases">
        <title>New Phytohabitans aurantiacus sp. RD004123 nov., an actinomycete isolated from soil.</title>
        <authorList>
            <person name="Triningsih D.W."/>
            <person name="Harunari E."/>
            <person name="Igarashi Y."/>
        </authorList>
    </citation>
    <scope>NUCLEOTIDE SEQUENCE</scope>
    <source>
        <strain evidence="2">RD004123</strain>
    </source>
</reference>
<gene>
    <name evidence="2" type="ORF">Pa4123_44470</name>
</gene>
<evidence type="ECO:0000313" key="2">
    <source>
        <dbReference type="EMBL" id="GLH99172.1"/>
    </source>
</evidence>
<evidence type="ECO:0000259" key="1">
    <source>
        <dbReference type="PROSITE" id="PS50943"/>
    </source>
</evidence>
<dbReference type="Gene3D" id="1.10.260.40">
    <property type="entry name" value="lambda repressor-like DNA-binding domains"/>
    <property type="match status" value="1"/>
</dbReference>
<dbReference type="InterPro" id="IPR010982">
    <property type="entry name" value="Lambda_DNA-bd_dom_sf"/>
</dbReference>
<keyword evidence="3" id="KW-1185">Reference proteome</keyword>
<dbReference type="RefSeq" id="WP_281898656.1">
    <property type="nucleotide sequence ID" value="NZ_BSDI01000021.1"/>
</dbReference>
<name>A0ABQ5QYQ5_9ACTN</name>
<organism evidence="2 3">
    <name type="scientific">Phytohabitans aurantiacus</name>
    <dbReference type="NCBI Taxonomy" id="3016789"/>
    <lineage>
        <taxon>Bacteria</taxon>
        <taxon>Bacillati</taxon>
        <taxon>Actinomycetota</taxon>
        <taxon>Actinomycetes</taxon>
        <taxon>Micromonosporales</taxon>
        <taxon>Micromonosporaceae</taxon>
    </lineage>
</organism>
<dbReference type="SUPFAM" id="SSF47413">
    <property type="entry name" value="lambda repressor-like DNA-binding domains"/>
    <property type="match status" value="1"/>
</dbReference>
<dbReference type="CDD" id="cd00093">
    <property type="entry name" value="HTH_XRE"/>
    <property type="match status" value="1"/>
</dbReference>
<protein>
    <recommendedName>
        <fullName evidence="1">HTH cro/C1-type domain-containing protein</fullName>
    </recommendedName>
</protein>
<dbReference type="Proteomes" id="UP001144280">
    <property type="component" value="Unassembled WGS sequence"/>
</dbReference>
<sequence>MNTEPAWTAMPAIAAAAASGDVGALLRVVRTAAGLTLEEAGQLTGYSTATMSRMENGRRRDWTVTELRRLAEVYGIPPHLLGLAASSNTTAANAARVTEGPNNGGGDWMRRRDLIAGTIGVTAGAALIPTDAAAGMASTIEDVVFGKVKAAPLPGNQLTAQIAAANADFRACRYSQLGRRLPLLIAQATASRDHAPTGEAERASQRLAQAYGVATQLLIKLHDDGMATSTADRAVQAARASADPLTIAEAARLAATVLRRTRHRDGAQHLVLQAAEQLDDDTGLTDPQQIAMYGQLLAVAAYTAAMRDDRDTAWTLLDEAEDAARRAGAANRFNPLDLAVYKISVARVLGDYGTAVDYARQVDPARITAPERRARYWEDTALALHGRGRPAGAFQALLAAERDTPQEVRYRPWAQHLTEHLISTDARASLPGIREFAQRIGVG</sequence>
<dbReference type="SMART" id="SM00530">
    <property type="entry name" value="HTH_XRE"/>
    <property type="match status" value="1"/>
</dbReference>
<dbReference type="InterPro" id="IPR001387">
    <property type="entry name" value="Cro/C1-type_HTH"/>
</dbReference>
<dbReference type="EMBL" id="BSDI01000021">
    <property type="protein sequence ID" value="GLH99172.1"/>
    <property type="molecule type" value="Genomic_DNA"/>
</dbReference>
<dbReference type="PROSITE" id="PS50943">
    <property type="entry name" value="HTH_CROC1"/>
    <property type="match status" value="1"/>
</dbReference>
<comment type="caution">
    <text evidence="2">The sequence shown here is derived from an EMBL/GenBank/DDBJ whole genome shotgun (WGS) entry which is preliminary data.</text>
</comment>
<evidence type="ECO:0000313" key="3">
    <source>
        <dbReference type="Proteomes" id="UP001144280"/>
    </source>
</evidence>
<dbReference type="Pfam" id="PF13560">
    <property type="entry name" value="HTH_31"/>
    <property type="match status" value="1"/>
</dbReference>
<accession>A0ABQ5QYQ5</accession>